<feature type="transmembrane region" description="Helical" evidence="1">
    <location>
        <begin position="20"/>
        <end position="40"/>
    </location>
</feature>
<evidence type="ECO:0000256" key="1">
    <source>
        <dbReference type="SAM" id="Phobius"/>
    </source>
</evidence>
<proteinExistence type="predicted"/>
<evidence type="ECO:0000313" key="2">
    <source>
        <dbReference type="EMBL" id="SFV68221.1"/>
    </source>
</evidence>
<keyword evidence="1" id="KW-0472">Membrane</keyword>
<protein>
    <submittedName>
        <fullName evidence="2">Uncharacterized protein</fullName>
    </submittedName>
</protein>
<gene>
    <name evidence="2" type="ORF">MNB_SM-4-1363</name>
</gene>
<reference evidence="2" key="1">
    <citation type="submission" date="2016-10" db="EMBL/GenBank/DDBJ databases">
        <authorList>
            <person name="de Groot N.N."/>
        </authorList>
    </citation>
    <scope>NUCLEOTIDE SEQUENCE</scope>
</reference>
<keyword evidence="1" id="KW-0812">Transmembrane</keyword>
<name>A0A1W1CRB8_9ZZZZ</name>
<sequence length="41" mass="4790">MACKIYFILFDSSFYILKKVLFFSRFLASLMANSAFCILII</sequence>
<organism evidence="2">
    <name type="scientific">hydrothermal vent metagenome</name>
    <dbReference type="NCBI Taxonomy" id="652676"/>
    <lineage>
        <taxon>unclassified sequences</taxon>
        <taxon>metagenomes</taxon>
        <taxon>ecological metagenomes</taxon>
    </lineage>
</organism>
<dbReference type="EMBL" id="FPHF01000105">
    <property type="protein sequence ID" value="SFV68221.1"/>
    <property type="molecule type" value="Genomic_DNA"/>
</dbReference>
<dbReference type="AlphaFoldDB" id="A0A1W1CRB8"/>
<accession>A0A1W1CRB8</accession>
<keyword evidence="1" id="KW-1133">Transmembrane helix</keyword>